<sequence>MAIGAIQLHDFITARPRYGQMASLPFAGSSIPGLGHCLCGVCTFSLCLRGFPPTSFGFFKYIPSNSLVDAIAWYRILDLSELVQRRGQQIHMSSESVTLL</sequence>
<accession>A0A401NRI3</accession>
<name>A0A401NRI3_SCYTO</name>
<evidence type="ECO:0000313" key="2">
    <source>
        <dbReference type="Proteomes" id="UP000288216"/>
    </source>
</evidence>
<protein>
    <submittedName>
        <fullName evidence="1">Uncharacterized protein</fullName>
    </submittedName>
</protein>
<reference evidence="1 2" key="1">
    <citation type="journal article" date="2018" name="Nat. Ecol. Evol.">
        <title>Shark genomes provide insights into elasmobranch evolution and the origin of vertebrates.</title>
        <authorList>
            <person name="Hara Y"/>
            <person name="Yamaguchi K"/>
            <person name="Onimaru K"/>
            <person name="Kadota M"/>
            <person name="Koyanagi M"/>
            <person name="Keeley SD"/>
            <person name="Tatsumi K"/>
            <person name="Tanaka K"/>
            <person name="Motone F"/>
            <person name="Kageyama Y"/>
            <person name="Nozu R"/>
            <person name="Adachi N"/>
            <person name="Nishimura O"/>
            <person name="Nakagawa R"/>
            <person name="Tanegashima C"/>
            <person name="Kiyatake I"/>
            <person name="Matsumoto R"/>
            <person name="Murakumo K"/>
            <person name="Nishida K"/>
            <person name="Terakita A"/>
            <person name="Kuratani S"/>
            <person name="Sato K"/>
            <person name="Hyodo S Kuraku.S."/>
        </authorList>
    </citation>
    <scope>NUCLEOTIDE SEQUENCE [LARGE SCALE GENOMIC DNA]</scope>
</reference>
<dbReference type="Proteomes" id="UP000288216">
    <property type="component" value="Unassembled WGS sequence"/>
</dbReference>
<dbReference type="AlphaFoldDB" id="A0A401NRI3"/>
<proteinExistence type="predicted"/>
<keyword evidence="2" id="KW-1185">Reference proteome</keyword>
<dbReference type="EMBL" id="BFAA01000025">
    <property type="protein sequence ID" value="GCB63459.1"/>
    <property type="molecule type" value="Genomic_DNA"/>
</dbReference>
<comment type="caution">
    <text evidence="1">The sequence shown here is derived from an EMBL/GenBank/DDBJ whole genome shotgun (WGS) entry which is preliminary data.</text>
</comment>
<organism evidence="1 2">
    <name type="scientific">Scyliorhinus torazame</name>
    <name type="common">Cloudy catshark</name>
    <name type="synonym">Catulus torazame</name>
    <dbReference type="NCBI Taxonomy" id="75743"/>
    <lineage>
        <taxon>Eukaryota</taxon>
        <taxon>Metazoa</taxon>
        <taxon>Chordata</taxon>
        <taxon>Craniata</taxon>
        <taxon>Vertebrata</taxon>
        <taxon>Chondrichthyes</taxon>
        <taxon>Elasmobranchii</taxon>
        <taxon>Galeomorphii</taxon>
        <taxon>Galeoidea</taxon>
        <taxon>Carcharhiniformes</taxon>
        <taxon>Scyliorhinidae</taxon>
        <taxon>Scyliorhinus</taxon>
    </lineage>
</organism>
<evidence type="ECO:0000313" key="1">
    <source>
        <dbReference type="EMBL" id="GCB63459.1"/>
    </source>
</evidence>
<gene>
    <name evidence="1" type="ORF">scyTo_0000159</name>
</gene>